<dbReference type="EMBL" id="JAYMYS010000009">
    <property type="protein sequence ID" value="KAK7381122.1"/>
    <property type="molecule type" value="Genomic_DNA"/>
</dbReference>
<dbReference type="CDD" id="cd15614">
    <property type="entry name" value="PHD_HAC_like"/>
    <property type="match status" value="1"/>
</dbReference>
<dbReference type="Gene3D" id="3.30.40.10">
    <property type="entry name" value="Zinc/RING finger domain, C3HC4 (zinc finger)"/>
    <property type="match status" value="1"/>
</dbReference>
<dbReference type="SMART" id="SM00249">
    <property type="entry name" value="PHD"/>
    <property type="match status" value="1"/>
</dbReference>
<feature type="region of interest" description="Disordered" evidence="16">
    <location>
        <begin position="1465"/>
        <end position="1485"/>
    </location>
</feature>
<dbReference type="GO" id="GO:0000123">
    <property type="term" value="C:histone acetyltransferase complex"/>
    <property type="evidence" value="ECO:0007669"/>
    <property type="project" value="TreeGrafter"/>
</dbReference>
<reference evidence="20 21" key="1">
    <citation type="submission" date="2024-01" db="EMBL/GenBank/DDBJ databases">
        <title>The genomes of 5 underutilized Papilionoideae crops provide insights into root nodulation and disease resistanc.</title>
        <authorList>
            <person name="Jiang F."/>
        </authorList>
    </citation>
    <scope>NUCLEOTIDE SEQUENCE [LARGE SCALE GENOMIC DNA]</scope>
    <source>
        <strain evidence="20">DUOXIRENSHENG_FW03</strain>
        <tissue evidence="20">Leaves</tissue>
    </source>
</reference>
<evidence type="ECO:0000256" key="12">
    <source>
        <dbReference type="ARBA" id="ARBA00023242"/>
    </source>
</evidence>
<keyword evidence="10" id="KW-0010">Activator</keyword>
<organism evidence="20 21">
    <name type="scientific">Psophocarpus tetragonolobus</name>
    <name type="common">Winged bean</name>
    <name type="synonym">Dolichos tetragonolobus</name>
    <dbReference type="NCBI Taxonomy" id="3891"/>
    <lineage>
        <taxon>Eukaryota</taxon>
        <taxon>Viridiplantae</taxon>
        <taxon>Streptophyta</taxon>
        <taxon>Embryophyta</taxon>
        <taxon>Tracheophyta</taxon>
        <taxon>Spermatophyta</taxon>
        <taxon>Magnoliopsida</taxon>
        <taxon>eudicotyledons</taxon>
        <taxon>Gunneridae</taxon>
        <taxon>Pentapetalae</taxon>
        <taxon>rosids</taxon>
        <taxon>fabids</taxon>
        <taxon>Fabales</taxon>
        <taxon>Fabaceae</taxon>
        <taxon>Papilionoideae</taxon>
        <taxon>50 kb inversion clade</taxon>
        <taxon>NPAAA clade</taxon>
        <taxon>indigoferoid/millettioid clade</taxon>
        <taxon>Phaseoleae</taxon>
        <taxon>Psophocarpus</taxon>
    </lineage>
</organism>
<evidence type="ECO:0000256" key="9">
    <source>
        <dbReference type="ARBA" id="ARBA00023015"/>
    </source>
</evidence>
<dbReference type="Gene3D" id="1.20.1020.10">
    <property type="entry name" value="TAZ domain"/>
    <property type="match status" value="1"/>
</dbReference>
<dbReference type="InterPro" id="IPR013083">
    <property type="entry name" value="Znf_RING/FYVE/PHD"/>
</dbReference>
<evidence type="ECO:0000256" key="4">
    <source>
        <dbReference type="ARBA" id="ARBA00022679"/>
    </source>
</evidence>
<dbReference type="GO" id="GO:0008270">
    <property type="term" value="F:zinc ion binding"/>
    <property type="evidence" value="ECO:0007669"/>
    <property type="project" value="UniProtKB-KW"/>
</dbReference>
<dbReference type="GO" id="GO:0031490">
    <property type="term" value="F:chromatin DNA binding"/>
    <property type="evidence" value="ECO:0007669"/>
    <property type="project" value="TreeGrafter"/>
</dbReference>
<dbReference type="Proteomes" id="UP001386955">
    <property type="component" value="Unassembled WGS sequence"/>
</dbReference>
<feature type="compositionally biased region" description="Polar residues" evidence="16">
    <location>
        <begin position="514"/>
        <end position="529"/>
    </location>
</feature>
<keyword evidence="4" id="KW-0808">Transferase</keyword>
<dbReference type="InterPro" id="IPR019787">
    <property type="entry name" value="Znf_PHD-finger"/>
</dbReference>
<evidence type="ECO:0000256" key="3">
    <source>
        <dbReference type="ARBA" id="ARBA00013184"/>
    </source>
</evidence>
<dbReference type="InterPro" id="IPR001965">
    <property type="entry name" value="Znf_PHD"/>
</dbReference>
<keyword evidence="8" id="KW-0156">Chromatin regulator</keyword>
<dbReference type="InterPro" id="IPR031162">
    <property type="entry name" value="CBP_P300_HAT"/>
</dbReference>
<keyword evidence="11" id="KW-0804">Transcription</keyword>
<dbReference type="SMART" id="SM01250">
    <property type="entry name" value="KAT11"/>
    <property type="match status" value="1"/>
</dbReference>
<feature type="domain" description="PHD-type" evidence="17">
    <location>
        <begin position="789"/>
        <end position="866"/>
    </location>
</feature>
<dbReference type="InterPro" id="IPR035898">
    <property type="entry name" value="TAZ_dom_sf"/>
</dbReference>
<evidence type="ECO:0000256" key="14">
    <source>
        <dbReference type="ARBA" id="ARBA00048017"/>
    </source>
</evidence>
<accession>A0AAN9RQV2</accession>
<feature type="domain" description="CBP/p300-type HAT" evidence="19">
    <location>
        <begin position="881"/>
        <end position="1315"/>
    </location>
</feature>
<dbReference type="InterPro" id="IPR019786">
    <property type="entry name" value="Zinc_finger_PHD-type_CS"/>
</dbReference>
<dbReference type="SUPFAM" id="SSF57850">
    <property type="entry name" value="RING/U-box"/>
    <property type="match status" value="2"/>
</dbReference>
<dbReference type="InterPro" id="IPR043145">
    <property type="entry name" value="Znf_ZZ_sf"/>
</dbReference>
<evidence type="ECO:0000256" key="6">
    <source>
        <dbReference type="ARBA" id="ARBA00022771"/>
    </source>
</evidence>
<keyword evidence="7" id="KW-0862">Zinc</keyword>
<dbReference type="PROSITE" id="PS01359">
    <property type="entry name" value="ZF_PHD_1"/>
    <property type="match status" value="1"/>
</dbReference>
<evidence type="ECO:0000259" key="19">
    <source>
        <dbReference type="PROSITE" id="PS51727"/>
    </source>
</evidence>
<gene>
    <name evidence="20" type="ORF">VNO78_33646</name>
</gene>
<evidence type="ECO:0000256" key="16">
    <source>
        <dbReference type="SAM" id="MobiDB-lite"/>
    </source>
</evidence>
<dbReference type="GO" id="GO:0005667">
    <property type="term" value="C:transcription regulator complex"/>
    <property type="evidence" value="ECO:0007669"/>
    <property type="project" value="TreeGrafter"/>
</dbReference>
<dbReference type="PROSITE" id="PS50135">
    <property type="entry name" value="ZF_ZZ_2"/>
    <property type="match status" value="1"/>
</dbReference>
<feature type="domain" description="ZZ-type" evidence="18">
    <location>
        <begin position="1204"/>
        <end position="1260"/>
    </location>
</feature>
<proteinExistence type="predicted"/>
<dbReference type="PANTHER" id="PTHR13808">
    <property type="entry name" value="CBP/P300-RELATED"/>
    <property type="match status" value="1"/>
</dbReference>
<evidence type="ECO:0000313" key="21">
    <source>
        <dbReference type="Proteomes" id="UP001386955"/>
    </source>
</evidence>
<evidence type="ECO:0000313" key="20">
    <source>
        <dbReference type="EMBL" id="KAK7381122.1"/>
    </source>
</evidence>
<keyword evidence="9" id="KW-0805">Transcription regulation</keyword>
<dbReference type="PROSITE" id="PS51727">
    <property type="entry name" value="CBP_P300_HAT"/>
    <property type="match status" value="1"/>
</dbReference>
<dbReference type="InterPro" id="IPR000197">
    <property type="entry name" value="Znf_TAZ"/>
</dbReference>
<name>A0AAN9RQV2_PSOTE</name>
<evidence type="ECO:0000259" key="17">
    <source>
        <dbReference type="PROSITE" id="PS50016"/>
    </source>
</evidence>
<dbReference type="GO" id="GO:0045944">
    <property type="term" value="P:positive regulation of transcription by RNA polymerase II"/>
    <property type="evidence" value="ECO:0007669"/>
    <property type="project" value="TreeGrafter"/>
</dbReference>
<comment type="function">
    <text evidence="1">Acetyltransferase enzyme. Acetylates histones, giving a specific tag for transcriptional activation.</text>
</comment>
<sequence length="1485" mass="169166">MHGTGSNLWNAGKQIPGNSSSFVLNLPLHGGFDLSHQHIRNRESFFSDWRTDPGVSYHRYLITNEISAIFSTRIRYEQEQASVIAKFLENRLFTDAASQEEYMNRETLIQRLETQLNKLHAMKCNQQVNSSITSTSKMVPSSGLFHARPNGSVLQPAFQNVAGPFINESDNCALAVDNRYGFPKGGPSHSSIVHQPVFSPDNSSSITTCTDLDVLPNFSVSVGRSNLEASTKPIASNFPQQQANNNWEMVLTKYGDCYRTMHKNDSMDFMTTTEKSLQSKSPNFLTPQNVPREQSKVSYTFPGTSSLGDLRQHQHQNRDFQQNNEHFLQPNVLHGKTQMVQPNSYFVNQGEHCRQMMGKKALKKPQLSTRSLNGNQQFTSESSADHFGLVGYVNMNSCHSSKVTVEQRILLEYFYHKNFNIVSRDDVMKYLHSTACGKGTCTCECYSKLLLHFEGCKNDDCHTCCSLKLRAKDILERHLEFPISVIMDSVPRKRKASFVNAEAVLPPLKRRNMESASGVSLTSNATSDQLTHKMVQSSSSETSSKLQQQPGSSPSINSEATDCNAEKLNNFGDLTSNTEETESRCQDENSSTNIEEAIVMSNSDKNNFGEESIPQDIEDMQCRIVVNKERVNATEKVIEPKADQEKERKSENPTVHTHSICEESIPAEVEDINGRTGFNKEGLNATEEVIEPKADQEKECKSPNATVNTVSLTDFFTSNQIKEHITSLRKQFHQSTMIEGSGIDLSKCQLCGMGTLSYAPVPIYCFCCGIRIKRNAGYYYRKEEDDTQHYFCSVCYRTSRGGNITFNGISVSKTSLHKRTNNSELEESWVQCNKCKSWQHQVCALYNEKKDVNCSAEYTCPICRLKEIGNGMHVPLPKTAMFGAKDLPRTMLSDHIEKRLFSRLMQVSGDWAKFEGNNNLDEVSLAESLSVRVVLSVDKKMKVKKQFMDIFVEENYPDEFPYTSKVILLFQQIEGVDVCLFSMYVQEFGSECDYPNHRSVYISYLDSVKYFRPENVYLRSEREGMNGEALRTFVYHEILIGYLDYCKRRGFATCYIWACPPIKGEDYILYCHPDTQKTPKKDKLRHWYHSMLRKAAAEDIVVGLTNIYDHFFVPTGNCYYKVTAARLPFFDGDFWSGTAMDKARLIEKECGGDYEMMLEKAVPKRALKNMGHLNPSKETAKDILVMQKLGQTILPFKEDFIMVQFQYVCIHCHEVIESGKRWFCPECNNFQECERCHTRSSHTSDKGEKHILRQVPMNGVLRETKDNDITLDNGLFYTRHSFLSFCQRNRFQFDSLRRAKYSSMMILHFVKNPTLLTDGAKCRVCSKHIFQQYWKCENCPEFIVCSACYNQRGATCHAHILSEAFSTAKSPPTNQDLSALLQGLAEVIEHATQCHSTVPQPCTYRNCFLIKKLFHHATRCPIKAAGGCKHCQKVWMGLQDIKKRAEWLAAQSDLRRRASLMGQSYNQEPSHLNPPSKYIEKHQLQ</sequence>
<dbReference type="EC" id="2.3.1.48" evidence="3"/>
<dbReference type="InterPro" id="IPR011011">
    <property type="entry name" value="Znf_FYVE_PHD"/>
</dbReference>
<evidence type="ECO:0000256" key="8">
    <source>
        <dbReference type="ARBA" id="ARBA00022853"/>
    </source>
</evidence>
<protein>
    <recommendedName>
        <fullName evidence="3">histone acetyltransferase</fullName>
        <ecNumber evidence="3">2.3.1.48</ecNumber>
    </recommendedName>
</protein>
<evidence type="ECO:0000256" key="7">
    <source>
        <dbReference type="ARBA" id="ARBA00022833"/>
    </source>
</evidence>
<keyword evidence="13" id="KW-0012">Acyltransferase</keyword>
<dbReference type="Pfam" id="PF08214">
    <property type="entry name" value="HAT_KAT11"/>
    <property type="match status" value="1"/>
</dbReference>
<comment type="catalytic activity">
    <reaction evidence="14">
        <text>L-lysyl-[protein] + acetyl-CoA = N(6)-acetyl-L-lysyl-[protein] + CoA + H(+)</text>
        <dbReference type="Rhea" id="RHEA:45948"/>
        <dbReference type="Rhea" id="RHEA-COMP:9752"/>
        <dbReference type="Rhea" id="RHEA-COMP:10731"/>
        <dbReference type="ChEBI" id="CHEBI:15378"/>
        <dbReference type="ChEBI" id="CHEBI:29969"/>
        <dbReference type="ChEBI" id="CHEBI:57287"/>
        <dbReference type="ChEBI" id="CHEBI:57288"/>
        <dbReference type="ChEBI" id="CHEBI:61930"/>
        <dbReference type="EC" id="2.3.1.48"/>
    </reaction>
</comment>
<comment type="caution">
    <text evidence="20">The sequence shown here is derived from an EMBL/GenBank/DDBJ whole genome shotgun (WGS) entry which is preliminary data.</text>
</comment>
<dbReference type="GO" id="GO:0003713">
    <property type="term" value="F:transcription coactivator activity"/>
    <property type="evidence" value="ECO:0007669"/>
    <property type="project" value="TreeGrafter"/>
</dbReference>
<dbReference type="Gene3D" id="3.30.60.90">
    <property type="match status" value="2"/>
</dbReference>
<dbReference type="Pfam" id="PF02135">
    <property type="entry name" value="zf-TAZ"/>
    <property type="match status" value="1"/>
</dbReference>
<dbReference type="GO" id="GO:0005634">
    <property type="term" value="C:nucleus"/>
    <property type="evidence" value="ECO:0007669"/>
    <property type="project" value="UniProtKB-SubCell"/>
</dbReference>
<evidence type="ECO:0000256" key="15">
    <source>
        <dbReference type="PROSITE-ProRule" id="PRU00228"/>
    </source>
</evidence>
<feature type="region of interest" description="Disordered" evidence="16">
    <location>
        <begin position="513"/>
        <end position="592"/>
    </location>
</feature>
<dbReference type="PROSITE" id="PS50016">
    <property type="entry name" value="ZF_PHD_2"/>
    <property type="match status" value="1"/>
</dbReference>
<evidence type="ECO:0000256" key="1">
    <source>
        <dbReference type="ARBA" id="ARBA00002581"/>
    </source>
</evidence>
<feature type="compositionally biased region" description="Polar residues" evidence="16">
    <location>
        <begin position="550"/>
        <end position="561"/>
    </location>
</feature>
<evidence type="ECO:0000259" key="18">
    <source>
        <dbReference type="PROSITE" id="PS50135"/>
    </source>
</evidence>
<keyword evidence="6 15" id="KW-0863">Zinc-finger</keyword>
<feature type="compositionally biased region" description="Low complexity" evidence="16">
    <location>
        <begin position="536"/>
        <end position="549"/>
    </location>
</feature>
<dbReference type="InterPro" id="IPR000433">
    <property type="entry name" value="Znf_ZZ"/>
</dbReference>
<comment type="subcellular location">
    <subcellularLocation>
        <location evidence="2">Nucleus</location>
    </subcellularLocation>
</comment>
<keyword evidence="5" id="KW-0479">Metal-binding</keyword>
<evidence type="ECO:0000256" key="11">
    <source>
        <dbReference type="ARBA" id="ARBA00023163"/>
    </source>
</evidence>
<evidence type="ECO:0000256" key="10">
    <source>
        <dbReference type="ARBA" id="ARBA00023159"/>
    </source>
</evidence>
<dbReference type="PANTHER" id="PTHR13808:SF53">
    <property type="entry name" value="HISTONE ACETYLTRANSFERASE HAC2"/>
    <property type="match status" value="1"/>
</dbReference>
<dbReference type="SUPFAM" id="SSF57903">
    <property type="entry name" value="FYVE/PHD zinc finger"/>
    <property type="match status" value="1"/>
</dbReference>
<dbReference type="SUPFAM" id="SSF57933">
    <property type="entry name" value="TAZ domain"/>
    <property type="match status" value="1"/>
</dbReference>
<evidence type="ECO:0000256" key="13">
    <source>
        <dbReference type="ARBA" id="ARBA00023315"/>
    </source>
</evidence>
<dbReference type="GO" id="GO:0004402">
    <property type="term" value="F:histone acetyltransferase activity"/>
    <property type="evidence" value="ECO:0007669"/>
    <property type="project" value="InterPro"/>
</dbReference>
<dbReference type="InterPro" id="IPR013178">
    <property type="entry name" value="Histone_AcTrfase_Rtt109/CBP"/>
</dbReference>
<keyword evidence="12" id="KW-0539">Nucleus</keyword>
<keyword evidence="21" id="KW-1185">Reference proteome</keyword>
<evidence type="ECO:0000256" key="2">
    <source>
        <dbReference type="ARBA" id="ARBA00004123"/>
    </source>
</evidence>
<evidence type="ECO:0000256" key="5">
    <source>
        <dbReference type="ARBA" id="ARBA00022723"/>
    </source>
</evidence>